<keyword evidence="2" id="KW-1185">Reference proteome</keyword>
<gene>
    <name evidence="1" type="ORF">KS4_32270</name>
</gene>
<sequence>MLAGFGGWDKRVLADCPRLGDSVGAIMQDCEILEVLQWEKGGQNAGDWAATREGGVCGVRWGGGG</sequence>
<organism evidence="1 2">
    <name type="scientific">Poriferisphaera corsica</name>
    <dbReference type="NCBI Taxonomy" id="2528020"/>
    <lineage>
        <taxon>Bacteria</taxon>
        <taxon>Pseudomonadati</taxon>
        <taxon>Planctomycetota</taxon>
        <taxon>Phycisphaerae</taxon>
        <taxon>Phycisphaerales</taxon>
        <taxon>Phycisphaeraceae</taxon>
        <taxon>Poriferisphaera</taxon>
    </lineage>
</organism>
<dbReference type="KEGG" id="pcor:KS4_32270"/>
<dbReference type="AlphaFoldDB" id="A0A517YY67"/>
<evidence type="ECO:0000313" key="2">
    <source>
        <dbReference type="Proteomes" id="UP000317369"/>
    </source>
</evidence>
<dbReference type="EMBL" id="CP036425">
    <property type="protein sequence ID" value="QDU35147.1"/>
    <property type="molecule type" value="Genomic_DNA"/>
</dbReference>
<name>A0A517YY67_9BACT</name>
<evidence type="ECO:0000313" key="1">
    <source>
        <dbReference type="EMBL" id="QDU35147.1"/>
    </source>
</evidence>
<accession>A0A517YY67</accession>
<protein>
    <submittedName>
        <fullName evidence="1">Uncharacterized protein</fullName>
    </submittedName>
</protein>
<reference evidence="1 2" key="1">
    <citation type="submission" date="2019-02" db="EMBL/GenBank/DDBJ databases">
        <title>Deep-cultivation of Planctomycetes and their phenomic and genomic characterization uncovers novel biology.</title>
        <authorList>
            <person name="Wiegand S."/>
            <person name="Jogler M."/>
            <person name="Boedeker C."/>
            <person name="Pinto D."/>
            <person name="Vollmers J."/>
            <person name="Rivas-Marin E."/>
            <person name="Kohn T."/>
            <person name="Peeters S.H."/>
            <person name="Heuer A."/>
            <person name="Rast P."/>
            <person name="Oberbeckmann S."/>
            <person name="Bunk B."/>
            <person name="Jeske O."/>
            <person name="Meyerdierks A."/>
            <person name="Storesund J.E."/>
            <person name="Kallscheuer N."/>
            <person name="Luecker S."/>
            <person name="Lage O.M."/>
            <person name="Pohl T."/>
            <person name="Merkel B.J."/>
            <person name="Hornburger P."/>
            <person name="Mueller R.-W."/>
            <person name="Bruemmer F."/>
            <person name="Labrenz M."/>
            <person name="Spormann A.M."/>
            <person name="Op den Camp H."/>
            <person name="Overmann J."/>
            <person name="Amann R."/>
            <person name="Jetten M.S.M."/>
            <person name="Mascher T."/>
            <person name="Medema M.H."/>
            <person name="Devos D.P."/>
            <person name="Kaster A.-K."/>
            <person name="Ovreas L."/>
            <person name="Rohde M."/>
            <person name="Galperin M.Y."/>
            <person name="Jogler C."/>
        </authorList>
    </citation>
    <scope>NUCLEOTIDE SEQUENCE [LARGE SCALE GENOMIC DNA]</scope>
    <source>
        <strain evidence="1 2">KS4</strain>
    </source>
</reference>
<dbReference type="Proteomes" id="UP000317369">
    <property type="component" value="Chromosome"/>
</dbReference>
<proteinExistence type="predicted"/>